<reference evidence="2" key="1">
    <citation type="submission" date="2022-11" db="UniProtKB">
        <authorList>
            <consortium name="WormBaseParasite"/>
        </authorList>
    </citation>
    <scope>IDENTIFICATION</scope>
</reference>
<sequence length="119" mass="13037">MDVLSALSSLYLVARLSLGEGRRLWRCEGFGSALAVPQGVQCPRPARVAKLDGRRIVDTDQNHCRRFILSPDCPLERDVACGDAKGSAPRLPCRRACSARARRESPNWTAAASSTLIRM</sequence>
<name>A0A914GS23_GLORO</name>
<proteinExistence type="predicted"/>
<dbReference type="AlphaFoldDB" id="A0A914GS23"/>
<protein>
    <submittedName>
        <fullName evidence="2">Uncharacterized protein</fullName>
    </submittedName>
</protein>
<accession>A0A914GS23</accession>
<organism evidence="1 2">
    <name type="scientific">Globodera rostochiensis</name>
    <name type="common">Golden nematode worm</name>
    <name type="synonym">Heterodera rostochiensis</name>
    <dbReference type="NCBI Taxonomy" id="31243"/>
    <lineage>
        <taxon>Eukaryota</taxon>
        <taxon>Metazoa</taxon>
        <taxon>Ecdysozoa</taxon>
        <taxon>Nematoda</taxon>
        <taxon>Chromadorea</taxon>
        <taxon>Rhabditida</taxon>
        <taxon>Tylenchina</taxon>
        <taxon>Tylenchomorpha</taxon>
        <taxon>Tylenchoidea</taxon>
        <taxon>Heteroderidae</taxon>
        <taxon>Heteroderinae</taxon>
        <taxon>Globodera</taxon>
    </lineage>
</organism>
<evidence type="ECO:0000313" key="2">
    <source>
        <dbReference type="WBParaSite" id="Gr19_v10_g10663.t1"/>
    </source>
</evidence>
<dbReference type="WBParaSite" id="Gr19_v10_g10663.t1">
    <property type="protein sequence ID" value="Gr19_v10_g10663.t1"/>
    <property type="gene ID" value="Gr19_v10_g10663"/>
</dbReference>
<evidence type="ECO:0000313" key="1">
    <source>
        <dbReference type="Proteomes" id="UP000887572"/>
    </source>
</evidence>
<keyword evidence="1" id="KW-1185">Reference proteome</keyword>
<dbReference type="Proteomes" id="UP000887572">
    <property type="component" value="Unplaced"/>
</dbReference>